<dbReference type="EC" id="3.1.1.96" evidence="2"/>
<dbReference type="PANTHER" id="PTHR10472:SF5">
    <property type="entry name" value="D-AMINOACYL-TRNA DEACYLASE 1"/>
    <property type="match status" value="1"/>
</dbReference>
<dbReference type="Proteomes" id="UP000179797">
    <property type="component" value="Unassembled WGS sequence"/>
</dbReference>
<dbReference type="NCBIfam" id="TIGR00256">
    <property type="entry name" value="D-aminoacyl-tRNA deacylase"/>
    <property type="match status" value="1"/>
</dbReference>
<dbReference type="EMBL" id="JRYR02000001">
    <property type="protein sequence ID" value="OHX67406.1"/>
    <property type="molecule type" value="Genomic_DNA"/>
</dbReference>
<evidence type="ECO:0000256" key="2">
    <source>
        <dbReference type="HAMAP-Rule" id="MF_00518"/>
    </source>
</evidence>
<comment type="function">
    <text evidence="2">An aminoacyl-tRNA editing enzyme that deacylates mischarged D-aminoacyl-tRNAs. Also deacylates mischarged glycyl-tRNA(Ala), protecting cells against glycine mischarging by AlaRS. Acts via tRNA-based rather than protein-based catalysis; rejects L-amino acids rather than detecting D-amino acids in the active site. By recycling D-aminoacyl-tRNA to D-amino acids and free tRNA molecules, this enzyme counteracts the toxicity associated with the formation of D-aminoacyl-tRNA entities in vivo and helps enforce protein L-homochirality.</text>
</comment>
<dbReference type="GO" id="GO:0019478">
    <property type="term" value="P:D-amino acid catabolic process"/>
    <property type="evidence" value="ECO:0007669"/>
    <property type="project" value="UniProtKB-UniRule"/>
</dbReference>
<dbReference type="GO" id="GO:0005737">
    <property type="term" value="C:cytoplasm"/>
    <property type="evidence" value="ECO:0007669"/>
    <property type="project" value="UniProtKB-SubCell"/>
</dbReference>
<dbReference type="HAMAP" id="MF_00518">
    <property type="entry name" value="Deacylase_Dtd"/>
    <property type="match status" value="1"/>
</dbReference>
<dbReference type="PANTHER" id="PTHR10472">
    <property type="entry name" value="D-TYROSYL-TRNA TYR DEACYLASE"/>
    <property type="match status" value="1"/>
</dbReference>
<comment type="domain">
    <text evidence="2">A Gly-cisPro motif from one monomer fits into the active site of the other monomer to allow specific chiral rejection of L-amino acids.</text>
</comment>
<reference evidence="3 4" key="1">
    <citation type="journal article" date="2012" name="Int. J. Syst. Evol. Microbiol.">
        <title>Flammeovirga pacifica sp. nov., isolated from deep-sea sediment.</title>
        <authorList>
            <person name="Xu H."/>
            <person name="Fu Y."/>
            <person name="Yang N."/>
            <person name="Ding Z."/>
            <person name="Lai Q."/>
            <person name="Zeng R."/>
        </authorList>
    </citation>
    <scope>NUCLEOTIDE SEQUENCE [LARGE SCALE GENOMIC DNA]</scope>
    <source>
        <strain evidence="4">DSM 24597 / LMG 26175 / WPAGA1</strain>
    </source>
</reference>
<keyword evidence="2" id="KW-0820">tRNA-binding</keyword>
<dbReference type="STRING" id="915059.NH26_14175"/>
<dbReference type="CDD" id="cd00563">
    <property type="entry name" value="Dtyr_deacylase"/>
    <property type="match status" value="1"/>
</dbReference>
<evidence type="ECO:0000256" key="1">
    <source>
        <dbReference type="ARBA" id="ARBA00009673"/>
    </source>
</evidence>
<dbReference type="EC" id="3.1.1.-" evidence="2"/>
<accession>A0A1S1Z2A7</accession>
<dbReference type="SUPFAM" id="SSF69500">
    <property type="entry name" value="DTD-like"/>
    <property type="match status" value="1"/>
</dbReference>
<dbReference type="Gene3D" id="3.50.80.10">
    <property type="entry name" value="D-tyrosyl-tRNA(Tyr) deacylase"/>
    <property type="match status" value="1"/>
</dbReference>
<dbReference type="GO" id="GO:0051500">
    <property type="term" value="F:D-tyrosyl-tRNA(Tyr) deacylase activity"/>
    <property type="evidence" value="ECO:0007669"/>
    <property type="project" value="TreeGrafter"/>
</dbReference>
<name>A0A1S1Z2A7_FLAPC</name>
<dbReference type="OrthoDB" id="9801395at2"/>
<dbReference type="AlphaFoldDB" id="A0A1S1Z2A7"/>
<comment type="catalytic activity">
    <reaction evidence="2">
        <text>a D-aminoacyl-tRNA + H2O = a tRNA + a D-alpha-amino acid + H(+)</text>
        <dbReference type="Rhea" id="RHEA:13953"/>
        <dbReference type="Rhea" id="RHEA-COMP:10123"/>
        <dbReference type="Rhea" id="RHEA-COMP:10124"/>
        <dbReference type="ChEBI" id="CHEBI:15377"/>
        <dbReference type="ChEBI" id="CHEBI:15378"/>
        <dbReference type="ChEBI" id="CHEBI:59871"/>
        <dbReference type="ChEBI" id="CHEBI:78442"/>
        <dbReference type="ChEBI" id="CHEBI:79333"/>
        <dbReference type="EC" id="3.1.1.96"/>
    </reaction>
</comment>
<proteinExistence type="inferred from homology"/>
<protein>
    <recommendedName>
        <fullName evidence="2">D-aminoacyl-tRNA deacylase</fullName>
        <shortName evidence="2">DTD</shortName>
        <ecNumber evidence="2">3.1.1.96</ecNumber>
    </recommendedName>
    <alternativeName>
        <fullName evidence="2">Gly-tRNA(Ala) deacylase</fullName>
        <ecNumber evidence="2">3.1.1.-</ecNumber>
    </alternativeName>
</protein>
<dbReference type="InterPro" id="IPR003732">
    <property type="entry name" value="Daa-tRNA_deacyls_DTD"/>
</dbReference>
<evidence type="ECO:0000313" key="4">
    <source>
        <dbReference type="Proteomes" id="UP000179797"/>
    </source>
</evidence>
<feature type="short sequence motif" description="Gly-cisPro motif, important for rejection of L-amino acids" evidence="2">
    <location>
        <begin position="138"/>
        <end position="139"/>
    </location>
</feature>
<comment type="subunit">
    <text evidence="2">Homodimer.</text>
</comment>
<keyword evidence="4" id="KW-1185">Reference proteome</keyword>
<dbReference type="Pfam" id="PF02580">
    <property type="entry name" value="Tyr_Deacylase"/>
    <property type="match status" value="1"/>
</dbReference>
<evidence type="ECO:0000313" key="3">
    <source>
        <dbReference type="EMBL" id="OHX67406.1"/>
    </source>
</evidence>
<comment type="similarity">
    <text evidence="1 2">Belongs to the DTD family.</text>
</comment>
<dbReference type="GO" id="GO:0000049">
    <property type="term" value="F:tRNA binding"/>
    <property type="evidence" value="ECO:0007669"/>
    <property type="project" value="UniProtKB-UniRule"/>
</dbReference>
<dbReference type="RefSeq" id="WP_044228509.1">
    <property type="nucleotide sequence ID" value="NZ_JRYR02000001.1"/>
</dbReference>
<dbReference type="FunFam" id="3.50.80.10:FF:000001">
    <property type="entry name" value="D-aminoacyl-tRNA deacylase"/>
    <property type="match status" value="1"/>
</dbReference>
<dbReference type="GO" id="GO:0106026">
    <property type="term" value="F:Gly-tRNA(Ala) deacylase activity"/>
    <property type="evidence" value="ECO:0007669"/>
    <property type="project" value="UniProtKB-UniRule"/>
</dbReference>
<keyword evidence="2" id="KW-0694">RNA-binding</keyword>
<gene>
    <name evidence="2" type="primary">dtd</name>
    <name evidence="3" type="ORF">NH26_14175</name>
</gene>
<sequence length="150" mass="16453">MKAVIQRVGNAKVEIDNKVKGEIEAGLLILLGVTHDDDQSDIEWLSKKISGLRIFSDEEGKMNRSILDIDGDILLISQFTLHASTKKGNRPSYINSASPDIAIPLYEQMISALESNLGKKIQTGEFGADMQVSLLNDGPVTIIIDTKDKK</sequence>
<comment type="caution">
    <text evidence="3">The sequence shown here is derived from an EMBL/GenBank/DDBJ whole genome shotgun (WGS) entry which is preliminary data.</text>
</comment>
<keyword evidence="2" id="KW-0378">Hydrolase</keyword>
<organism evidence="3 4">
    <name type="scientific">Flammeovirga pacifica</name>
    <dbReference type="NCBI Taxonomy" id="915059"/>
    <lineage>
        <taxon>Bacteria</taxon>
        <taxon>Pseudomonadati</taxon>
        <taxon>Bacteroidota</taxon>
        <taxon>Cytophagia</taxon>
        <taxon>Cytophagales</taxon>
        <taxon>Flammeovirgaceae</taxon>
        <taxon>Flammeovirga</taxon>
    </lineage>
</organism>
<comment type="subcellular location">
    <subcellularLocation>
        <location evidence="2">Cytoplasm</location>
    </subcellularLocation>
</comment>
<dbReference type="InterPro" id="IPR023509">
    <property type="entry name" value="DTD-like_sf"/>
</dbReference>
<comment type="catalytic activity">
    <reaction evidence="2">
        <text>glycyl-tRNA(Ala) + H2O = tRNA(Ala) + glycine + H(+)</text>
        <dbReference type="Rhea" id="RHEA:53744"/>
        <dbReference type="Rhea" id="RHEA-COMP:9657"/>
        <dbReference type="Rhea" id="RHEA-COMP:13640"/>
        <dbReference type="ChEBI" id="CHEBI:15377"/>
        <dbReference type="ChEBI" id="CHEBI:15378"/>
        <dbReference type="ChEBI" id="CHEBI:57305"/>
        <dbReference type="ChEBI" id="CHEBI:78442"/>
        <dbReference type="ChEBI" id="CHEBI:78522"/>
    </reaction>
</comment>
<dbReference type="GO" id="GO:0043908">
    <property type="term" value="F:Ser(Gly)-tRNA(Ala) hydrolase activity"/>
    <property type="evidence" value="ECO:0007669"/>
    <property type="project" value="UniProtKB-UniRule"/>
</dbReference>
<keyword evidence="2" id="KW-0963">Cytoplasm</keyword>